<dbReference type="GO" id="GO:0003735">
    <property type="term" value="F:structural constituent of ribosome"/>
    <property type="evidence" value="ECO:0007669"/>
    <property type="project" value="InterPro"/>
</dbReference>
<dbReference type="GO" id="GO:0005840">
    <property type="term" value="C:ribosome"/>
    <property type="evidence" value="ECO:0007669"/>
    <property type="project" value="UniProtKB-KW"/>
</dbReference>
<dbReference type="FunFam" id="1.10.1900.20:FF:000001">
    <property type="entry name" value="50S ribosomal protein L20"/>
    <property type="match status" value="1"/>
</dbReference>
<proteinExistence type="inferred from homology"/>
<comment type="similarity">
    <text evidence="1">Belongs to the bacterial ribosomal protein bL20 family.</text>
</comment>
<dbReference type="PRINTS" id="PR00062">
    <property type="entry name" value="RIBOSOMALL20"/>
</dbReference>
<name>A0A452T7W9_URSMA</name>
<evidence type="ECO:0000256" key="4">
    <source>
        <dbReference type="ARBA" id="ARBA00072767"/>
    </source>
</evidence>
<keyword evidence="3" id="KW-0687">Ribonucleoprotein</keyword>
<dbReference type="SUPFAM" id="SSF74731">
    <property type="entry name" value="Ribosomal protein L20"/>
    <property type="match status" value="1"/>
</dbReference>
<dbReference type="Pfam" id="PF00453">
    <property type="entry name" value="Ribosomal_L20"/>
    <property type="match status" value="1"/>
</dbReference>
<protein>
    <recommendedName>
        <fullName evidence="4">Large ribosomal subunit protein bL20m</fullName>
    </recommendedName>
    <alternativeName>
        <fullName evidence="5">39S ribosomal protein L20, mitochondrial</fullName>
    </alternativeName>
</protein>
<evidence type="ECO:0000256" key="2">
    <source>
        <dbReference type="ARBA" id="ARBA00022980"/>
    </source>
</evidence>
<organism evidence="6">
    <name type="scientific">Ursus maritimus</name>
    <name type="common">Polar bear</name>
    <name type="synonym">Thalarctos maritimus</name>
    <dbReference type="NCBI Taxonomy" id="29073"/>
    <lineage>
        <taxon>Eukaryota</taxon>
        <taxon>Metazoa</taxon>
        <taxon>Chordata</taxon>
        <taxon>Craniata</taxon>
        <taxon>Vertebrata</taxon>
        <taxon>Euteleostomi</taxon>
        <taxon>Mammalia</taxon>
        <taxon>Eutheria</taxon>
        <taxon>Laurasiatheria</taxon>
        <taxon>Carnivora</taxon>
        <taxon>Caniformia</taxon>
        <taxon>Ursidae</taxon>
        <taxon>Ursus</taxon>
    </lineage>
</organism>
<dbReference type="GO" id="GO:0019843">
    <property type="term" value="F:rRNA binding"/>
    <property type="evidence" value="ECO:0007669"/>
    <property type="project" value="InterPro"/>
</dbReference>
<reference evidence="6" key="1">
    <citation type="submission" date="2019-03" db="UniProtKB">
        <authorList>
            <consortium name="Ensembl"/>
        </authorList>
    </citation>
    <scope>IDENTIFICATION</scope>
</reference>
<sequence length="140" mass="16210">MEKERVKLSLEDSNIIWRVYNFGTQCPRFKPGLLRDRHARCYRLVVRAVTTAFVKCTKVQRLKKRNMGTLWINQITGASQEHGLKYPAFTVNLVKCQVELNSKVLVDLAICEPKTFKSLAALAKRRKEPESIFSRGVQYH</sequence>
<keyword evidence="2" id="KW-0689">Ribosomal protein</keyword>
<dbReference type="GeneTree" id="ENSGT00390000015823"/>
<accession>A0A452T7W9</accession>
<dbReference type="GO" id="GO:1990904">
    <property type="term" value="C:ribonucleoprotein complex"/>
    <property type="evidence" value="ECO:0007669"/>
    <property type="project" value="UniProtKB-KW"/>
</dbReference>
<dbReference type="AlphaFoldDB" id="A0A452T7W9"/>
<dbReference type="OMA" id="LWINQIT"/>
<evidence type="ECO:0000256" key="1">
    <source>
        <dbReference type="ARBA" id="ARBA00007698"/>
    </source>
</evidence>
<dbReference type="InterPro" id="IPR005813">
    <property type="entry name" value="Ribosomal_bL20"/>
</dbReference>
<evidence type="ECO:0000256" key="3">
    <source>
        <dbReference type="ARBA" id="ARBA00023274"/>
    </source>
</evidence>
<dbReference type="Gene3D" id="1.10.1900.20">
    <property type="entry name" value="Ribosomal protein L20"/>
    <property type="match status" value="1"/>
</dbReference>
<evidence type="ECO:0000313" key="6">
    <source>
        <dbReference type="Ensembl" id="ENSUMAP00000003963"/>
    </source>
</evidence>
<dbReference type="CDD" id="cd07026">
    <property type="entry name" value="Ribosomal_L20"/>
    <property type="match status" value="1"/>
</dbReference>
<dbReference type="GO" id="GO:0006412">
    <property type="term" value="P:translation"/>
    <property type="evidence" value="ECO:0007669"/>
    <property type="project" value="InterPro"/>
</dbReference>
<dbReference type="InterPro" id="IPR035566">
    <property type="entry name" value="Ribosomal_protein_bL20_C"/>
</dbReference>
<dbReference type="PANTHER" id="PTHR10986">
    <property type="entry name" value="39S RIBOSOMAL PROTEIN L20"/>
    <property type="match status" value="1"/>
</dbReference>
<dbReference type="Ensembl" id="ENSUMAT00000004843.1">
    <property type="protein sequence ID" value="ENSUMAP00000003963.1"/>
    <property type="gene ID" value="ENSUMAG00000003240.1"/>
</dbReference>
<evidence type="ECO:0000256" key="5">
    <source>
        <dbReference type="ARBA" id="ARBA00076245"/>
    </source>
</evidence>